<dbReference type="InterPro" id="IPR025638">
    <property type="entry name" value="DUF4336"/>
</dbReference>
<proteinExistence type="predicted"/>
<dbReference type="Proteomes" id="UP001431209">
    <property type="component" value="Unassembled WGS sequence"/>
</dbReference>
<dbReference type="EMBL" id="JAOPGA020001297">
    <property type="protein sequence ID" value="KAL0487048.1"/>
    <property type="molecule type" value="Genomic_DNA"/>
</dbReference>
<dbReference type="GO" id="GO:0016787">
    <property type="term" value="F:hydrolase activity"/>
    <property type="evidence" value="ECO:0007669"/>
    <property type="project" value="UniProtKB-KW"/>
</dbReference>
<reference evidence="2 3" key="1">
    <citation type="submission" date="2024-03" db="EMBL/GenBank/DDBJ databases">
        <title>The Acrasis kona genome and developmental transcriptomes reveal deep origins of eukaryotic multicellular pathways.</title>
        <authorList>
            <person name="Sheikh S."/>
            <person name="Fu C.-J."/>
            <person name="Brown M.W."/>
            <person name="Baldauf S.L."/>
        </authorList>
    </citation>
    <scope>NUCLEOTIDE SEQUENCE [LARGE SCALE GENOMIC DNA]</scope>
    <source>
        <strain evidence="2 3">ATCC MYA-3509</strain>
    </source>
</reference>
<comment type="caution">
    <text evidence="2">The sequence shown here is derived from an EMBL/GenBank/DDBJ whole genome shotgun (WGS) entry which is preliminary data.</text>
</comment>
<dbReference type="InterPro" id="IPR036866">
    <property type="entry name" value="RibonucZ/Hydroxyglut_hydro"/>
</dbReference>
<protein>
    <submittedName>
        <fullName evidence="2">Metal-dependent hydrolase</fullName>
    </submittedName>
</protein>
<keyword evidence="3" id="KW-1185">Reference proteome</keyword>
<organism evidence="2 3">
    <name type="scientific">Acrasis kona</name>
    <dbReference type="NCBI Taxonomy" id="1008807"/>
    <lineage>
        <taxon>Eukaryota</taxon>
        <taxon>Discoba</taxon>
        <taxon>Heterolobosea</taxon>
        <taxon>Tetramitia</taxon>
        <taxon>Eutetramitia</taxon>
        <taxon>Acrasidae</taxon>
        <taxon>Acrasis</taxon>
    </lineage>
</organism>
<dbReference type="AlphaFoldDB" id="A0AAW2ZCF5"/>
<evidence type="ECO:0000313" key="1">
    <source>
        <dbReference type="EMBL" id="KAL0478055.1"/>
    </source>
</evidence>
<dbReference type="EMBL" id="JAOPGA020000300">
    <property type="protein sequence ID" value="KAL0478055.1"/>
    <property type="molecule type" value="Genomic_DNA"/>
</dbReference>
<name>A0AAW2ZCF5_9EUKA</name>
<gene>
    <name evidence="2" type="ORF">AKO1_000377</name>
    <name evidence="1" type="ORF">AKO1_012917</name>
</gene>
<evidence type="ECO:0000313" key="2">
    <source>
        <dbReference type="EMBL" id="KAL0487048.1"/>
    </source>
</evidence>
<keyword evidence="2" id="KW-0378">Hydrolase</keyword>
<dbReference type="SUPFAM" id="SSF56281">
    <property type="entry name" value="Metallo-hydrolase/oxidoreductase"/>
    <property type="match status" value="1"/>
</dbReference>
<dbReference type="PANTHER" id="PTHR33835:SF1">
    <property type="entry name" value="METALLO-BETA-LACTAMASE DOMAIN-CONTAINING PROTEIN"/>
    <property type="match status" value="1"/>
</dbReference>
<dbReference type="PANTHER" id="PTHR33835">
    <property type="entry name" value="YALI0C07656P"/>
    <property type="match status" value="1"/>
</dbReference>
<sequence length="278" mass="31158">MIPIDTPIAIGENFWNIRGDFKVLLVANVGTHMSLIRLESGNFVIIDTIKMSDNLKAAINSLTDNGTKIEAVVGVHPFHISYFEEFYKEYPNAHYYGTPRHLRKITTIPWTGSLCDGAARSRWFPQIDIRIPAGAEFVDPQPEFMNHFTCAWVYHRQSGTIHVDDTISYADDPGVMSKLMGQKKGSISFHPTMKGPGLFPNPESPFQFRDWVRCLLQEWNIVNICTAHGGNRIGGGAEVLSNALLEHEPVFEKLSRKKASGKHKEFKPPLDGSICECG</sequence>
<accession>A0AAW2ZCF5</accession>
<evidence type="ECO:0000313" key="3">
    <source>
        <dbReference type="Proteomes" id="UP001431209"/>
    </source>
</evidence>